<evidence type="ECO:0000313" key="1">
    <source>
        <dbReference type="EMBL" id="RNA09237.1"/>
    </source>
</evidence>
<gene>
    <name evidence="1" type="ORF">BpHYR1_020744</name>
</gene>
<dbReference type="Proteomes" id="UP000276133">
    <property type="component" value="Unassembled WGS sequence"/>
</dbReference>
<protein>
    <submittedName>
        <fullName evidence="1">Uncharacterized protein</fullName>
    </submittedName>
</protein>
<sequence length="86" mass="10120">MVPCFPMSLNFHFYGHIWNEDTFIFLNGKLSKALLLNVDMETICPRKLDLLTNFPIFQNKSFNKLNLNFKNDADMITKIKHILDKV</sequence>
<evidence type="ECO:0000313" key="2">
    <source>
        <dbReference type="Proteomes" id="UP000276133"/>
    </source>
</evidence>
<name>A0A3M7QCR3_BRAPC</name>
<accession>A0A3M7QCR3</accession>
<dbReference type="AlphaFoldDB" id="A0A3M7QCR3"/>
<organism evidence="1 2">
    <name type="scientific">Brachionus plicatilis</name>
    <name type="common">Marine rotifer</name>
    <name type="synonym">Brachionus muelleri</name>
    <dbReference type="NCBI Taxonomy" id="10195"/>
    <lineage>
        <taxon>Eukaryota</taxon>
        <taxon>Metazoa</taxon>
        <taxon>Spiralia</taxon>
        <taxon>Gnathifera</taxon>
        <taxon>Rotifera</taxon>
        <taxon>Eurotatoria</taxon>
        <taxon>Monogononta</taxon>
        <taxon>Pseudotrocha</taxon>
        <taxon>Ploima</taxon>
        <taxon>Brachionidae</taxon>
        <taxon>Brachionus</taxon>
    </lineage>
</organism>
<keyword evidence="2" id="KW-1185">Reference proteome</keyword>
<comment type="caution">
    <text evidence="1">The sequence shown here is derived from an EMBL/GenBank/DDBJ whole genome shotgun (WGS) entry which is preliminary data.</text>
</comment>
<reference evidence="1 2" key="1">
    <citation type="journal article" date="2018" name="Sci. Rep.">
        <title>Genomic signatures of local adaptation to the degree of environmental predictability in rotifers.</title>
        <authorList>
            <person name="Franch-Gras L."/>
            <person name="Hahn C."/>
            <person name="Garcia-Roger E.M."/>
            <person name="Carmona M.J."/>
            <person name="Serra M."/>
            <person name="Gomez A."/>
        </authorList>
    </citation>
    <scope>NUCLEOTIDE SEQUENCE [LARGE SCALE GENOMIC DNA]</scope>
    <source>
        <strain evidence="1">HYR1</strain>
    </source>
</reference>
<proteinExistence type="predicted"/>
<dbReference type="EMBL" id="REGN01006509">
    <property type="protein sequence ID" value="RNA09237.1"/>
    <property type="molecule type" value="Genomic_DNA"/>
</dbReference>